<sequence length="788" mass="79726">MTTQANDTAKHAKSKTRANRIRGLIILLGLATVPMIYSGLLTSSFSDPQGNLHNIPAAVVNEDEPASANDTTVNIGAELTDRLVDSDDESNFTWQEMPADEAQAALVEGDVLAVLTIPEDFSSNTTSVAGDDPQQAKLRIQTNDATSMFAGTIANQIGTVVADELKAEVSDEYLQNIYAGFTNVHDQLSEASDGSSQVTDGLADAGSGANDLEVGLETLVSGTGELAAATDELATGASTAQTGANTLANGASQLDTGAGTLADGAATVNNGMQQLASGANDANDGAQQLADGTASLETGAGDLADGAEQVAAGTQQLADAVNAAADAVEAVRDSVEAVTNNEAITDDAEAVVTGLGDLRDNWATLTDEERLAALETIAGNAENVHGGVSDAVSGLEGIDLSALEGLGSGSDLVTQVNALNTGAQQVATGAGDLESGAATAADGAATLAAGTADLASGADDLADGTQDLASGAATLAEKTGELATGAGDLAAGAATLADGAGQIASGASELDEGAQQAASGSTSLSDGLAQLYDGSDELTSGLESGTDEVPSYTDAESERLAAVAGEPVTLDATREHAVEHNAEGMAPYFMSLALWVGGMAYFMMKDPLARACGTGSLLLDALRSVVPGAIMGLVQSTLMLLVLHFWVGVNYALAGPLIALVFFASITFVVINQALVALLGPPGRYLALVMIVLQLSAAGATYPVQTTPQLFQTLHPWLPISHTVEAFRALIAGSTIRVDTAVWYLAIWLVGALVLLVAAVAVQRRRQPAERGRIERSVTSASAGAATA</sequence>
<evidence type="ECO:0000256" key="5">
    <source>
        <dbReference type="SAM" id="Phobius"/>
    </source>
</evidence>
<dbReference type="Gene3D" id="1.10.287.950">
    <property type="entry name" value="Methyl-accepting chemotaxis protein"/>
    <property type="match status" value="2"/>
</dbReference>
<keyword evidence="7" id="KW-1185">Reference proteome</keyword>
<dbReference type="NCBIfam" id="TIGR03062">
    <property type="entry name" value="pip_yhgE_Cterm"/>
    <property type="match status" value="1"/>
</dbReference>
<dbReference type="SUPFAM" id="SSF101967">
    <property type="entry name" value="Adhesin YadA, collagen-binding domain"/>
    <property type="match status" value="1"/>
</dbReference>
<dbReference type="PANTHER" id="PTHR43077">
    <property type="entry name" value="TRANSPORT PERMEASE YVFS-RELATED"/>
    <property type="match status" value="1"/>
</dbReference>
<evidence type="ECO:0000256" key="3">
    <source>
        <dbReference type="ARBA" id="ARBA00022989"/>
    </source>
</evidence>
<feature type="transmembrane region" description="Helical" evidence="5">
    <location>
        <begin position="21"/>
        <end position="40"/>
    </location>
</feature>
<feature type="transmembrane region" description="Helical" evidence="5">
    <location>
        <begin position="685"/>
        <end position="704"/>
    </location>
</feature>
<keyword evidence="2 5" id="KW-0812">Transmembrane</keyword>
<proteinExistence type="predicted"/>
<feature type="transmembrane region" description="Helical" evidence="5">
    <location>
        <begin position="741"/>
        <end position="762"/>
    </location>
</feature>
<reference evidence="7" key="1">
    <citation type="journal article" date="2019" name="Int. J. Syst. Evol. Microbiol.">
        <title>The Global Catalogue of Microorganisms (GCM) 10K type strain sequencing project: providing services to taxonomists for standard genome sequencing and annotation.</title>
        <authorList>
            <consortium name="The Broad Institute Genomics Platform"/>
            <consortium name="The Broad Institute Genome Sequencing Center for Infectious Disease"/>
            <person name="Wu L."/>
            <person name="Ma J."/>
        </authorList>
    </citation>
    <scope>NUCLEOTIDE SEQUENCE [LARGE SCALE GENOMIC DNA]</scope>
    <source>
        <strain evidence="7">TISTR 1514</strain>
    </source>
</reference>
<evidence type="ECO:0000256" key="4">
    <source>
        <dbReference type="ARBA" id="ARBA00023136"/>
    </source>
</evidence>
<feature type="transmembrane region" description="Helical" evidence="5">
    <location>
        <begin position="585"/>
        <end position="604"/>
    </location>
</feature>
<dbReference type="InterPro" id="IPR051328">
    <property type="entry name" value="T7SS_ABC-Transporter"/>
</dbReference>
<comment type="caution">
    <text evidence="6">The sequence shown here is derived from an EMBL/GenBank/DDBJ whole genome shotgun (WGS) entry which is preliminary data.</text>
</comment>
<evidence type="ECO:0000256" key="2">
    <source>
        <dbReference type="ARBA" id="ARBA00022692"/>
    </source>
</evidence>
<name>A0ABW5UW77_9MICO</name>
<dbReference type="PANTHER" id="PTHR43077:SF10">
    <property type="entry name" value="TRANSPORT PERMEASE PROTEIN"/>
    <property type="match status" value="1"/>
</dbReference>
<evidence type="ECO:0000313" key="7">
    <source>
        <dbReference type="Proteomes" id="UP001597492"/>
    </source>
</evidence>
<dbReference type="RefSeq" id="WP_019618310.1">
    <property type="nucleotide sequence ID" value="NZ_JBHUNE010000003.1"/>
</dbReference>
<dbReference type="NCBIfam" id="TIGR03057">
    <property type="entry name" value="xxxLxxG_by_4"/>
    <property type="match status" value="11"/>
</dbReference>
<dbReference type="Proteomes" id="UP001597492">
    <property type="component" value="Unassembled WGS sequence"/>
</dbReference>
<accession>A0ABW5UW77</accession>
<dbReference type="InterPro" id="IPR011049">
    <property type="entry name" value="Serralysin-like_metalloprot_C"/>
</dbReference>
<keyword evidence="3 5" id="KW-1133">Transmembrane helix</keyword>
<dbReference type="InterPro" id="IPR023908">
    <property type="entry name" value="xxxLxxG_rpt"/>
</dbReference>
<keyword evidence="4 5" id="KW-0472">Membrane</keyword>
<dbReference type="InterPro" id="IPR017500">
    <property type="entry name" value="Phage_infect_YhgE_N"/>
</dbReference>
<protein>
    <submittedName>
        <fullName evidence="6">YhgE/Pip family protein</fullName>
    </submittedName>
</protein>
<evidence type="ECO:0000256" key="1">
    <source>
        <dbReference type="ARBA" id="ARBA00004141"/>
    </source>
</evidence>
<evidence type="ECO:0000313" key="6">
    <source>
        <dbReference type="EMBL" id="MFD2757698.1"/>
    </source>
</evidence>
<feature type="transmembrane region" description="Helical" evidence="5">
    <location>
        <begin position="653"/>
        <end position="678"/>
    </location>
</feature>
<feature type="transmembrane region" description="Helical" evidence="5">
    <location>
        <begin position="625"/>
        <end position="647"/>
    </location>
</feature>
<dbReference type="NCBIfam" id="TIGR03061">
    <property type="entry name" value="pip_yhgE_Nterm"/>
    <property type="match status" value="1"/>
</dbReference>
<dbReference type="InterPro" id="IPR017501">
    <property type="entry name" value="Phage_infect_YhgE_C"/>
</dbReference>
<organism evidence="6 7">
    <name type="scientific">Gulosibacter faecalis</name>
    <dbReference type="NCBI Taxonomy" id="272240"/>
    <lineage>
        <taxon>Bacteria</taxon>
        <taxon>Bacillati</taxon>
        <taxon>Actinomycetota</taxon>
        <taxon>Actinomycetes</taxon>
        <taxon>Micrococcales</taxon>
        <taxon>Microbacteriaceae</taxon>
        <taxon>Gulosibacter</taxon>
    </lineage>
</organism>
<dbReference type="EMBL" id="JBHUNE010000003">
    <property type="protein sequence ID" value="MFD2757698.1"/>
    <property type="molecule type" value="Genomic_DNA"/>
</dbReference>
<gene>
    <name evidence="6" type="ORF">ACFSW7_04810</name>
</gene>
<comment type="subcellular location">
    <subcellularLocation>
        <location evidence="1">Membrane</location>
        <topology evidence="1">Multi-pass membrane protein</topology>
    </subcellularLocation>
</comment>
<dbReference type="Gene3D" id="3.40.1710.10">
    <property type="entry name" value="abc type-2 transporter like domain"/>
    <property type="match status" value="1"/>
</dbReference>